<dbReference type="Gene3D" id="3.30.420.40">
    <property type="match status" value="2"/>
</dbReference>
<keyword evidence="3" id="KW-1185">Reference proteome</keyword>
<protein>
    <submittedName>
        <fullName evidence="2">ATPase</fullName>
    </submittedName>
</protein>
<dbReference type="Proteomes" id="UP000315648">
    <property type="component" value="Unassembled WGS sequence"/>
</dbReference>
<accession>A0A556QGV2</accession>
<dbReference type="InterPro" id="IPR002731">
    <property type="entry name" value="ATPase_BadF"/>
</dbReference>
<reference evidence="2 3" key="1">
    <citation type="submission" date="2019-07" db="EMBL/GenBank/DDBJ databases">
        <title>Description of 53C-WASEF.</title>
        <authorList>
            <person name="Pitt A."/>
            <person name="Hahn M.W."/>
        </authorList>
    </citation>
    <scope>NUCLEOTIDE SEQUENCE [LARGE SCALE GENOMIC DNA]</scope>
    <source>
        <strain evidence="2 3">53C-WASEF</strain>
    </source>
</reference>
<dbReference type="EMBL" id="VMBG01000003">
    <property type="protein sequence ID" value="TSJ75868.1"/>
    <property type="molecule type" value="Genomic_DNA"/>
</dbReference>
<evidence type="ECO:0000313" key="3">
    <source>
        <dbReference type="Proteomes" id="UP000315648"/>
    </source>
</evidence>
<sequence length="294" mass="31124">MKIGVDGGGTKTDLILIDDRGDIVARRVTTGCNPNSNGPENARITLEEALGTLAAHHPVSHTLLCMAGAPAFWRETAEALNAGGLFGEVSALDDSRPVLEIATGGRPGLVLHGGTGSFIAAQAPDGSLHYAGGTGWRFGDPGSGYDLGRRTISKALLELQGWQLSTSLSTLVRDHTGLVHSAAITRHFYKHPEPNRQISSLAPGLLRLAEEGDHAAHQVVAESVTALLQLAEMVTTKLFAGWHLDTLRAGVSGPILTHPAVRPILATRSSLNLRPLDELPIEGVRRLLIRLPSS</sequence>
<dbReference type="InterPro" id="IPR052519">
    <property type="entry name" value="Euk-type_GlcNAc_Kinase"/>
</dbReference>
<name>A0A556QGV2_9BACT</name>
<dbReference type="PANTHER" id="PTHR43190">
    <property type="entry name" value="N-ACETYL-D-GLUCOSAMINE KINASE"/>
    <property type="match status" value="1"/>
</dbReference>
<dbReference type="Pfam" id="PF01869">
    <property type="entry name" value="BcrAD_BadFG"/>
    <property type="match status" value="1"/>
</dbReference>
<dbReference type="OrthoDB" id="9772633at2"/>
<feature type="domain" description="ATPase BadF/BadG/BcrA/BcrD type" evidence="1">
    <location>
        <begin position="3"/>
        <end position="233"/>
    </location>
</feature>
<dbReference type="SUPFAM" id="SSF53067">
    <property type="entry name" value="Actin-like ATPase domain"/>
    <property type="match status" value="2"/>
</dbReference>
<dbReference type="RefSeq" id="WP_144354141.1">
    <property type="nucleotide sequence ID" value="NZ_CBCRVV010000004.1"/>
</dbReference>
<dbReference type="AlphaFoldDB" id="A0A556QGV2"/>
<proteinExistence type="predicted"/>
<organism evidence="2 3">
    <name type="scientific">Rariglobus hedericola</name>
    <dbReference type="NCBI Taxonomy" id="2597822"/>
    <lineage>
        <taxon>Bacteria</taxon>
        <taxon>Pseudomonadati</taxon>
        <taxon>Verrucomicrobiota</taxon>
        <taxon>Opitutia</taxon>
        <taxon>Opitutales</taxon>
        <taxon>Opitutaceae</taxon>
        <taxon>Rariglobus</taxon>
    </lineage>
</organism>
<dbReference type="InterPro" id="IPR043129">
    <property type="entry name" value="ATPase_NBD"/>
</dbReference>
<evidence type="ECO:0000259" key="1">
    <source>
        <dbReference type="Pfam" id="PF01869"/>
    </source>
</evidence>
<evidence type="ECO:0000313" key="2">
    <source>
        <dbReference type="EMBL" id="TSJ75868.1"/>
    </source>
</evidence>
<gene>
    <name evidence="2" type="ORF">FPL22_16545</name>
</gene>
<comment type="caution">
    <text evidence="2">The sequence shown here is derived from an EMBL/GenBank/DDBJ whole genome shotgun (WGS) entry which is preliminary data.</text>
</comment>
<dbReference type="PANTHER" id="PTHR43190:SF3">
    <property type="entry name" value="N-ACETYL-D-GLUCOSAMINE KINASE"/>
    <property type="match status" value="1"/>
</dbReference>